<reference evidence="1 2" key="1">
    <citation type="submission" date="2020-05" db="EMBL/GenBank/DDBJ databases">
        <authorList>
            <person name="Ruan W."/>
            <person name="Jeon C.O."/>
            <person name="Chun B.H."/>
        </authorList>
    </citation>
    <scope>NUCLEOTIDE SEQUENCE [LARGE SCALE GENOMIC DNA]</scope>
    <source>
        <strain evidence="1 2">TBZ9</strain>
    </source>
</reference>
<gene>
    <name evidence="1" type="ORF">HLB35_07650</name>
</gene>
<protein>
    <submittedName>
        <fullName evidence="1">Uncharacterized protein</fullName>
    </submittedName>
</protein>
<reference evidence="1 2" key="2">
    <citation type="submission" date="2020-06" db="EMBL/GenBank/DDBJ databases">
        <title>Halomonas songnenensis sp. nov., a moderately halophilic bacterium isolated from saline and alkaline soils.</title>
        <authorList>
            <person name="Jiang J."/>
            <person name="Pan Y."/>
        </authorList>
    </citation>
    <scope>NUCLEOTIDE SEQUENCE [LARGE SCALE GENOMIC DNA]</scope>
    <source>
        <strain evidence="1 2">TBZ9</strain>
    </source>
</reference>
<proteinExistence type="predicted"/>
<dbReference type="RefSeq" id="WP_171702112.1">
    <property type="nucleotide sequence ID" value="NZ_JABFHI010000002.1"/>
</dbReference>
<sequence length="254" mass="29998">MLTDKEKKKNSFLWLDESQFHSIESKKRGVNTCSIYKSIPKLLKAFRRIYIKLNFLPISFWLESWNKRLSEFDVVIIHASILTPVVVRFIAKKNPKIRIIVWYWNPVSKCVPVSSFPKRYCEIWTFDEVDAKKYQINYNTQYYFNDVDLEKESIEFDAFFVGSDKGRYADLIGVENLLKENNVKTYFHIVKSKKKLSKINYPVAKLAYEDVLLYISKSRAIVDVVSEKQAGLTLRPLESLFFLKKAYNYRSECC</sequence>
<keyword evidence="2" id="KW-1185">Reference proteome</keyword>
<evidence type="ECO:0000313" key="2">
    <source>
        <dbReference type="Proteomes" id="UP000588806"/>
    </source>
</evidence>
<organism evidence="1 2">
    <name type="scientific">Vreelandella azerica</name>
    <dbReference type="NCBI Taxonomy" id="2732867"/>
    <lineage>
        <taxon>Bacteria</taxon>
        <taxon>Pseudomonadati</taxon>
        <taxon>Pseudomonadota</taxon>
        <taxon>Gammaproteobacteria</taxon>
        <taxon>Oceanospirillales</taxon>
        <taxon>Halomonadaceae</taxon>
        <taxon>Vreelandella</taxon>
    </lineage>
</organism>
<name>A0A7Y3XAT8_9GAMM</name>
<accession>A0A7Y3XAT8</accession>
<dbReference type="AlphaFoldDB" id="A0A7Y3XAT8"/>
<comment type="caution">
    <text evidence="1">The sequence shown here is derived from an EMBL/GenBank/DDBJ whole genome shotgun (WGS) entry which is preliminary data.</text>
</comment>
<evidence type="ECO:0000313" key="1">
    <source>
        <dbReference type="EMBL" id="NOG31679.1"/>
    </source>
</evidence>
<dbReference type="EMBL" id="JABFHI010000002">
    <property type="protein sequence ID" value="NOG31679.1"/>
    <property type="molecule type" value="Genomic_DNA"/>
</dbReference>
<dbReference type="Proteomes" id="UP000588806">
    <property type="component" value="Unassembled WGS sequence"/>
</dbReference>